<dbReference type="EMBL" id="CP015772">
    <property type="protein sequence ID" value="ANH80231.1"/>
    <property type="molecule type" value="Genomic_DNA"/>
</dbReference>
<reference evidence="1 2" key="1">
    <citation type="submission" date="2016-05" db="EMBL/GenBank/DDBJ databases">
        <title>Niabella ginsenosidivorans BS26 whole genome sequencing.</title>
        <authorList>
            <person name="Im W.T."/>
            <person name="Siddiqi M.Z."/>
        </authorList>
    </citation>
    <scope>NUCLEOTIDE SEQUENCE [LARGE SCALE GENOMIC DNA]</scope>
    <source>
        <strain evidence="1 2">BS26</strain>
    </source>
</reference>
<organism evidence="1 2">
    <name type="scientific">Niabella ginsenosidivorans</name>
    <dbReference type="NCBI Taxonomy" id="1176587"/>
    <lineage>
        <taxon>Bacteria</taxon>
        <taxon>Pseudomonadati</taxon>
        <taxon>Bacteroidota</taxon>
        <taxon>Chitinophagia</taxon>
        <taxon>Chitinophagales</taxon>
        <taxon>Chitinophagaceae</taxon>
        <taxon>Niabella</taxon>
    </lineage>
</organism>
<name>A0A1A9I0H9_9BACT</name>
<dbReference type="Proteomes" id="UP000077667">
    <property type="component" value="Chromosome"/>
</dbReference>
<keyword evidence="2" id="KW-1185">Reference proteome</keyword>
<evidence type="ECO:0000313" key="2">
    <source>
        <dbReference type="Proteomes" id="UP000077667"/>
    </source>
</evidence>
<dbReference type="AlphaFoldDB" id="A0A1A9I0H9"/>
<accession>A0A1A9I0H9</accession>
<proteinExistence type="predicted"/>
<protein>
    <submittedName>
        <fullName evidence="1">Uncharacterized protein</fullName>
    </submittedName>
</protein>
<evidence type="ECO:0000313" key="1">
    <source>
        <dbReference type="EMBL" id="ANH80231.1"/>
    </source>
</evidence>
<dbReference type="KEGG" id="nia:A8C56_03855"/>
<gene>
    <name evidence="1" type="ORF">A8C56_03855</name>
</gene>
<sequence>MVAIESWFAVRQAVNDKCCKLLEMNLHKERHSDRMEQSGMSGGISLRIQRSLGCAANDAFVSN</sequence>